<proteinExistence type="predicted"/>
<organism evidence="2 3">
    <name type="scientific">Dyella telluris</name>
    <dbReference type="NCBI Taxonomy" id="2763498"/>
    <lineage>
        <taxon>Bacteria</taxon>
        <taxon>Pseudomonadati</taxon>
        <taxon>Pseudomonadota</taxon>
        <taxon>Gammaproteobacteria</taxon>
        <taxon>Lysobacterales</taxon>
        <taxon>Rhodanobacteraceae</taxon>
        <taxon>Dyella</taxon>
    </lineage>
</organism>
<evidence type="ECO:0000313" key="2">
    <source>
        <dbReference type="EMBL" id="QNK02498.1"/>
    </source>
</evidence>
<dbReference type="KEGG" id="dtl:H8F01_04980"/>
<evidence type="ECO:0000256" key="1">
    <source>
        <dbReference type="SAM" id="Phobius"/>
    </source>
</evidence>
<feature type="transmembrane region" description="Helical" evidence="1">
    <location>
        <begin position="104"/>
        <end position="122"/>
    </location>
</feature>
<dbReference type="RefSeq" id="WP_187057930.1">
    <property type="nucleotide sequence ID" value="NZ_CP060412.1"/>
</dbReference>
<dbReference type="Proteomes" id="UP000515873">
    <property type="component" value="Chromosome"/>
</dbReference>
<accession>A0A7G8Q6U0</accession>
<evidence type="ECO:0008006" key="4">
    <source>
        <dbReference type="Google" id="ProtNLM"/>
    </source>
</evidence>
<protein>
    <recommendedName>
        <fullName evidence="4">MFS transporter</fullName>
    </recommendedName>
</protein>
<dbReference type="AlphaFoldDB" id="A0A7G8Q6U0"/>
<evidence type="ECO:0000313" key="3">
    <source>
        <dbReference type="Proteomes" id="UP000515873"/>
    </source>
</evidence>
<keyword evidence="1" id="KW-1133">Transmembrane helix</keyword>
<name>A0A7G8Q6U0_9GAMM</name>
<keyword evidence="1" id="KW-0472">Membrane</keyword>
<keyword evidence="3" id="KW-1185">Reference proteome</keyword>
<dbReference type="EMBL" id="CP060412">
    <property type="protein sequence ID" value="QNK02498.1"/>
    <property type="molecule type" value="Genomic_DNA"/>
</dbReference>
<sequence length="137" mass="14765">MSPSSYALSCLSSCSNSAARWRTARSLATFLRTPGGSVSASLTTFLWDRRADQHHARPAEHITMYNPYAMRAVHQLGGGDDQVGAGILNGMITQQGYPIAFNELFHALGWIFLGLVVFVWLARPPFGAKSDAGAGAH</sequence>
<reference evidence="2 3" key="1">
    <citation type="submission" date="2020-08" db="EMBL/GenBank/DDBJ databases">
        <title>Dyella sp. G9 isolated from forest soil.</title>
        <authorList>
            <person name="Fu J."/>
            <person name="Qiu L."/>
        </authorList>
    </citation>
    <scope>NUCLEOTIDE SEQUENCE [LARGE SCALE GENOMIC DNA]</scope>
    <source>
        <strain evidence="2 3">G9</strain>
    </source>
</reference>
<gene>
    <name evidence="2" type="ORF">H8F01_04980</name>
</gene>
<keyword evidence="1" id="KW-0812">Transmembrane</keyword>